<accession>A0A098YPB6</accession>
<organism evidence="2 3">
    <name type="scientific">Hoylesella timonensis S9-PR14</name>
    <dbReference type="NCBI Taxonomy" id="1401062"/>
    <lineage>
        <taxon>Bacteria</taxon>
        <taxon>Pseudomonadati</taxon>
        <taxon>Bacteroidota</taxon>
        <taxon>Bacteroidia</taxon>
        <taxon>Bacteroidales</taxon>
        <taxon>Prevotellaceae</taxon>
        <taxon>Hoylesella</taxon>
    </lineage>
</organism>
<dbReference type="PANTHER" id="PTHR33360">
    <property type="entry name" value="TRANSPOSASE FOR INSERTION SEQUENCE ELEMENT IS200"/>
    <property type="match status" value="1"/>
</dbReference>
<dbReference type="Proteomes" id="UP000029723">
    <property type="component" value="Unassembled WGS sequence"/>
</dbReference>
<evidence type="ECO:0000313" key="2">
    <source>
        <dbReference type="EMBL" id="KGI21610.1"/>
    </source>
</evidence>
<dbReference type="SUPFAM" id="SSF143422">
    <property type="entry name" value="Transposase IS200-like"/>
    <property type="match status" value="1"/>
</dbReference>
<dbReference type="Gene3D" id="3.30.70.1290">
    <property type="entry name" value="Transposase IS200-like"/>
    <property type="match status" value="1"/>
</dbReference>
<dbReference type="InterPro" id="IPR036515">
    <property type="entry name" value="Transposase_17_sf"/>
</dbReference>
<dbReference type="RefSeq" id="WP_036928364.1">
    <property type="nucleotide sequence ID" value="NZ_JRPQ01000141.1"/>
</dbReference>
<evidence type="ECO:0000313" key="3">
    <source>
        <dbReference type="Proteomes" id="UP000029723"/>
    </source>
</evidence>
<dbReference type="PANTHER" id="PTHR33360:SF2">
    <property type="entry name" value="TRANSPOSASE FOR INSERTION SEQUENCE ELEMENT IS200"/>
    <property type="match status" value="1"/>
</dbReference>
<reference evidence="2 3" key="1">
    <citation type="submission" date="2014-07" db="EMBL/GenBank/DDBJ databases">
        <authorList>
            <person name="McCorrison J."/>
            <person name="Sanka R."/>
            <person name="Torralba M."/>
            <person name="Gillis M."/>
            <person name="Haft D.H."/>
            <person name="Methe B."/>
            <person name="Sutton G."/>
            <person name="Nelson K.E."/>
        </authorList>
    </citation>
    <scope>NUCLEOTIDE SEQUENCE [LARGE SCALE GENOMIC DNA]</scope>
    <source>
        <strain evidence="2 3">S9-PR14</strain>
    </source>
</reference>
<gene>
    <name evidence="2" type="ORF">HMPREF9304_09775</name>
</gene>
<dbReference type="AlphaFoldDB" id="A0A098YPB6"/>
<dbReference type="Pfam" id="PF01797">
    <property type="entry name" value="Y1_Tnp"/>
    <property type="match status" value="1"/>
</dbReference>
<dbReference type="GO" id="GO:0003677">
    <property type="term" value="F:DNA binding"/>
    <property type="evidence" value="ECO:0007669"/>
    <property type="project" value="InterPro"/>
</dbReference>
<dbReference type="EMBL" id="JRPQ01000141">
    <property type="protein sequence ID" value="KGI21610.1"/>
    <property type="molecule type" value="Genomic_DNA"/>
</dbReference>
<dbReference type="InterPro" id="IPR002686">
    <property type="entry name" value="Transposase_17"/>
</dbReference>
<evidence type="ECO:0000259" key="1">
    <source>
        <dbReference type="SMART" id="SM01321"/>
    </source>
</evidence>
<dbReference type="GO" id="GO:0006313">
    <property type="term" value="P:DNA transposition"/>
    <property type="evidence" value="ECO:0007669"/>
    <property type="project" value="InterPro"/>
</dbReference>
<name>A0A098YPB6_9BACT</name>
<comment type="caution">
    <text evidence="2">The sequence shown here is derived from an EMBL/GenBank/DDBJ whole genome shotgun (WGS) entry which is preliminary data.</text>
</comment>
<protein>
    <submittedName>
        <fullName evidence="2">Transposase</fullName>
    </submittedName>
</protein>
<dbReference type="SMART" id="SM01321">
    <property type="entry name" value="Y1_Tnp"/>
    <property type="match status" value="1"/>
</dbReference>
<dbReference type="OrthoDB" id="9797997at2"/>
<sequence length="151" mass="17718">MSQSLCKIYIHLIFHIKTTSALIRREDLPRVHQYIGQLVNITGCSVMRVGGIEDHVHVLFLLNKNVDLAHVVEEIKRNSSRWIKTIDNHYKSFAWQGGYVAFSVSQSQVDRTLLYIDNQVEHHKSMSFKDEYLLFLQNYHLDFDAQHIFTD</sequence>
<feature type="domain" description="Transposase IS200-like" evidence="1">
    <location>
        <begin position="9"/>
        <end position="119"/>
    </location>
</feature>
<dbReference type="GO" id="GO:0004803">
    <property type="term" value="F:transposase activity"/>
    <property type="evidence" value="ECO:0007669"/>
    <property type="project" value="InterPro"/>
</dbReference>
<proteinExistence type="predicted"/>